<dbReference type="Proteomes" id="UP000253958">
    <property type="component" value="Chromosome"/>
</dbReference>
<organism evidence="3 4">
    <name type="scientific">Micromonospora aurantiaca</name>
    <name type="common">nom. illeg.</name>
    <dbReference type="NCBI Taxonomy" id="47850"/>
    <lineage>
        <taxon>Bacteria</taxon>
        <taxon>Bacillati</taxon>
        <taxon>Actinomycetota</taxon>
        <taxon>Actinomycetes</taxon>
        <taxon>Micromonosporales</taxon>
        <taxon>Micromonosporaceae</taxon>
        <taxon>Micromonospora</taxon>
    </lineage>
</organism>
<dbReference type="GO" id="GO:0009307">
    <property type="term" value="P:DNA restriction-modification system"/>
    <property type="evidence" value="ECO:0007669"/>
    <property type="project" value="InterPro"/>
</dbReference>
<accession>A0A6N3JUS1</accession>
<dbReference type="InterPro" id="IPR003593">
    <property type="entry name" value="AAA+_ATPase"/>
</dbReference>
<name>A0A6N3JUS1_9ACTN</name>
<reference evidence="3 4" key="1">
    <citation type="submission" date="2018-07" db="EMBL/GenBank/DDBJ databases">
        <authorList>
            <person name="Ye Y."/>
        </authorList>
    </citation>
    <scope>NUCLEOTIDE SEQUENCE [LARGE SCALE GENOMIC DNA]</scope>
    <source>
        <strain evidence="4">H14(2018)</strain>
    </source>
</reference>
<dbReference type="InterPro" id="IPR049050">
    <property type="entry name" value="nSTAND3"/>
</dbReference>
<feature type="region of interest" description="Disordered" evidence="1">
    <location>
        <begin position="845"/>
        <end position="879"/>
    </location>
</feature>
<dbReference type="InterPro" id="IPR027417">
    <property type="entry name" value="P-loop_NTPase"/>
</dbReference>
<dbReference type="InterPro" id="IPR007560">
    <property type="entry name" value="Restrct_endonuc_IV_Mrr"/>
</dbReference>
<feature type="compositionally biased region" description="Low complexity" evidence="1">
    <location>
        <begin position="40"/>
        <end position="53"/>
    </location>
</feature>
<evidence type="ECO:0000256" key="1">
    <source>
        <dbReference type="SAM" id="MobiDB-lite"/>
    </source>
</evidence>
<feature type="region of interest" description="Disordered" evidence="1">
    <location>
        <begin position="31"/>
        <end position="53"/>
    </location>
</feature>
<dbReference type="GO" id="GO:0003677">
    <property type="term" value="F:DNA binding"/>
    <property type="evidence" value="ECO:0007669"/>
    <property type="project" value="InterPro"/>
</dbReference>
<sequence>MPVSRTTEAPELPAIVAARGFFVCRAAGGLSPSRRRPKARGAAAGHRPGPGSAARAACEAGRLDLVQKVLTEYRDALGSLRLDQNRHNAADKAIRGCQVTDGFENLSDYDFERLVADLLTAEWSTHVESFPRGRDGGVDLRVLGPTDTSLRLASGDELVVQCKHHPLASYDEIKGGLAKEAKKAIVNEASRYLLATSARLTRLNKKSIVDLYSKRIAEADILGREDIAALVRRHPAVERATPKLWMLSGSLLSSLLHHMESLRSENLRSELTRLQRTFVETKFIAKARETIDELGICILAGPPGVGKTTTAHILLLQLMAEGWEPITAVGDVRELEAQISTNAKQVLFFDDFLGQNSLDAKLKVGGDSELVRLLRLVEADPRKIFIMTTRDYVLRQAQQSYERLNHEIFDASRVSVKSEALSLHEKAHILYNQLYFSPLRSLARQSPSKDYVKVACHPKFNPRLTEAAISLLTRANGLHRHPRNGKPKDQPLPQSSSPTVPARLLEALERPEGLWDHVLRYQLTELQRDILLARYSFGTIVVRVDELYKAVRSMYQLNGQHCLEVDLDAAISVLDGDLLHLNWEDRKNFAVAGLNPGLADAVGDFLLRYPDQLQGIVRSAPFYEQVRTLAGLCGYFVRNQPPSGVFSPRLVELEQDMLKGVERTLFTAGALTSSLPLIRPRYEWYEIIGERLKLYLALCGLTGQTPPQQMIEDAINGVLVNVRKMRASHLLALAQTLRAAIPTNWRPTRTRFEHGLLKRMSNPRDVEEWSILRDIIDVVPVTDDFLRNMEDKFDEFAQFQIDEIVDQLQDDPNGDEEASIDEIKAVATQWSRAVDTWEAEQLIEEQLQESDGKGFAPDDDAGPTRPPHRQYTPSAGNIDPVRLFDLL</sequence>
<dbReference type="Gene3D" id="3.40.50.300">
    <property type="entry name" value="P-loop containing nucleotide triphosphate hydrolases"/>
    <property type="match status" value="1"/>
</dbReference>
<gene>
    <name evidence="3" type="ORF">DVH21_04670</name>
</gene>
<evidence type="ECO:0000313" key="4">
    <source>
        <dbReference type="Proteomes" id="UP000253958"/>
    </source>
</evidence>
<feature type="domain" description="AAA+ ATPase" evidence="2">
    <location>
        <begin position="293"/>
        <end position="415"/>
    </location>
</feature>
<dbReference type="CDD" id="cd00009">
    <property type="entry name" value="AAA"/>
    <property type="match status" value="1"/>
</dbReference>
<feature type="region of interest" description="Disordered" evidence="1">
    <location>
        <begin position="478"/>
        <end position="498"/>
    </location>
</feature>
<dbReference type="SMART" id="SM00382">
    <property type="entry name" value="AAA"/>
    <property type="match status" value="1"/>
</dbReference>
<dbReference type="AlphaFoldDB" id="A0A6N3JUS1"/>
<reference evidence="3 4" key="2">
    <citation type="submission" date="2018-08" db="EMBL/GenBank/DDBJ databases">
        <title>Streptomyces kandeliansis sp. nov., an endophytic bacterium isolated from mangrove plant.</title>
        <authorList>
            <person name="Wang R."/>
        </authorList>
    </citation>
    <scope>NUCLEOTIDE SEQUENCE [LARGE SCALE GENOMIC DNA]</scope>
    <source>
        <strain evidence="4">H14(2018)</strain>
    </source>
</reference>
<proteinExistence type="predicted"/>
<evidence type="ECO:0000259" key="2">
    <source>
        <dbReference type="SMART" id="SM00382"/>
    </source>
</evidence>
<dbReference type="GO" id="GO:0004519">
    <property type="term" value="F:endonuclease activity"/>
    <property type="evidence" value="ECO:0007669"/>
    <property type="project" value="InterPro"/>
</dbReference>
<dbReference type="Pfam" id="PF20720">
    <property type="entry name" value="nSTAND3"/>
    <property type="match status" value="1"/>
</dbReference>
<dbReference type="Pfam" id="PF04471">
    <property type="entry name" value="Mrr_cat"/>
    <property type="match status" value="1"/>
</dbReference>
<evidence type="ECO:0000313" key="3">
    <source>
        <dbReference type="EMBL" id="AXH89281.1"/>
    </source>
</evidence>
<dbReference type="SUPFAM" id="SSF52540">
    <property type="entry name" value="P-loop containing nucleoside triphosphate hydrolases"/>
    <property type="match status" value="1"/>
</dbReference>
<dbReference type="EMBL" id="CP031263">
    <property type="protein sequence ID" value="AXH89281.1"/>
    <property type="molecule type" value="Genomic_DNA"/>
</dbReference>
<protein>
    <recommendedName>
        <fullName evidence="2">AAA+ ATPase domain-containing protein</fullName>
    </recommendedName>
</protein>